<organism evidence="1 2">
    <name type="scientific">Mycena metata</name>
    <dbReference type="NCBI Taxonomy" id="1033252"/>
    <lineage>
        <taxon>Eukaryota</taxon>
        <taxon>Fungi</taxon>
        <taxon>Dikarya</taxon>
        <taxon>Basidiomycota</taxon>
        <taxon>Agaricomycotina</taxon>
        <taxon>Agaricomycetes</taxon>
        <taxon>Agaricomycetidae</taxon>
        <taxon>Agaricales</taxon>
        <taxon>Marasmiineae</taxon>
        <taxon>Mycenaceae</taxon>
        <taxon>Mycena</taxon>
    </lineage>
</organism>
<reference evidence="1" key="1">
    <citation type="submission" date="2023-03" db="EMBL/GenBank/DDBJ databases">
        <title>Massive genome expansion in bonnet fungi (Mycena s.s.) driven by repeated elements and novel gene families across ecological guilds.</title>
        <authorList>
            <consortium name="Lawrence Berkeley National Laboratory"/>
            <person name="Harder C.B."/>
            <person name="Miyauchi S."/>
            <person name="Viragh M."/>
            <person name="Kuo A."/>
            <person name="Thoen E."/>
            <person name="Andreopoulos B."/>
            <person name="Lu D."/>
            <person name="Skrede I."/>
            <person name="Drula E."/>
            <person name="Henrissat B."/>
            <person name="Morin E."/>
            <person name="Kohler A."/>
            <person name="Barry K."/>
            <person name="LaButti K."/>
            <person name="Morin E."/>
            <person name="Salamov A."/>
            <person name="Lipzen A."/>
            <person name="Mereny Z."/>
            <person name="Hegedus B."/>
            <person name="Baldrian P."/>
            <person name="Stursova M."/>
            <person name="Weitz H."/>
            <person name="Taylor A."/>
            <person name="Grigoriev I.V."/>
            <person name="Nagy L.G."/>
            <person name="Martin F."/>
            <person name="Kauserud H."/>
        </authorList>
    </citation>
    <scope>NUCLEOTIDE SEQUENCE</scope>
    <source>
        <strain evidence="1">CBHHK182m</strain>
    </source>
</reference>
<protein>
    <submittedName>
        <fullName evidence="1">Uncharacterized protein</fullName>
    </submittedName>
</protein>
<dbReference type="EMBL" id="JARKIB010000054">
    <property type="protein sequence ID" value="KAJ7753717.1"/>
    <property type="molecule type" value="Genomic_DNA"/>
</dbReference>
<proteinExistence type="predicted"/>
<name>A0AAD7IZQ9_9AGAR</name>
<dbReference type="AlphaFoldDB" id="A0AAD7IZQ9"/>
<evidence type="ECO:0000313" key="1">
    <source>
        <dbReference type="EMBL" id="KAJ7753717.1"/>
    </source>
</evidence>
<sequence length="172" mass="19044">MEHPKKHCFLAFNTNSPLIGGNNSAREQRLKLDFSTSTTTILFTFWACLYRSCACAPGVSLQRICGASGIRHNIRCCRDWLRQLHIATFSSCPNCCGISEAEFFSNLLWRSAAANISLASCLLPLRLTNPFWRSERWGGKPTAVGSARQEIVTDIPLCSWMCASSYVASPSS</sequence>
<keyword evidence="2" id="KW-1185">Reference proteome</keyword>
<accession>A0AAD7IZQ9</accession>
<comment type="caution">
    <text evidence="1">The sequence shown here is derived from an EMBL/GenBank/DDBJ whole genome shotgun (WGS) entry which is preliminary data.</text>
</comment>
<evidence type="ECO:0000313" key="2">
    <source>
        <dbReference type="Proteomes" id="UP001215598"/>
    </source>
</evidence>
<dbReference type="Proteomes" id="UP001215598">
    <property type="component" value="Unassembled WGS sequence"/>
</dbReference>
<gene>
    <name evidence="1" type="ORF">B0H16DRAFT_1543764</name>
</gene>